<dbReference type="Pfam" id="PF09416">
    <property type="entry name" value="UPF1_Zn_bind"/>
    <property type="match status" value="1"/>
</dbReference>
<dbReference type="EMBL" id="JACASE010000016">
    <property type="protein sequence ID" value="KAF6402842.1"/>
    <property type="molecule type" value="Genomic_DNA"/>
</dbReference>
<evidence type="ECO:0000313" key="4">
    <source>
        <dbReference type="EMBL" id="KAF6402842.1"/>
    </source>
</evidence>
<dbReference type="CDD" id="cd21400">
    <property type="entry name" value="ZBD_UPF1-like"/>
    <property type="match status" value="1"/>
</dbReference>
<feature type="compositionally biased region" description="Gly residues" evidence="2">
    <location>
        <begin position="52"/>
        <end position="68"/>
    </location>
</feature>
<feature type="domain" description="Upf1" evidence="3">
    <location>
        <begin position="116"/>
        <end position="273"/>
    </location>
</feature>
<dbReference type="GO" id="GO:0005524">
    <property type="term" value="F:ATP binding"/>
    <property type="evidence" value="ECO:0007669"/>
    <property type="project" value="InterPro"/>
</dbReference>
<feature type="region of interest" description="CC/SHH/C" evidence="1">
    <location>
        <begin position="138"/>
        <end position="166"/>
    </location>
</feature>
<feature type="region of interest" description="C4" evidence="1">
    <location>
        <begin position="184"/>
        <end position="214"/>
    </location>
</feature>
<evidence type="ECO:0000256" key="2">
    <source>
        <dbReference type="SAM" id="MobiDB-lite"/>
    </source>
</evidence>
<evidence type="ECO:0000256" key="1">
    <source>
        <dbReference type="PROSITE-ProRule" id="PRU01341"/>
    </source>
</evidence>
<dbReference type="Proteomes" id="UP000593571">
    <property type="component" value="Unassembled WGS sequence"/>
</dbReference>
<keyword evidence="4" id="KW-0547">Nucleotide-binding</keyword>
<protein>
    <submittedName>
        <fullName evidence="4">UPF1 RNA helicase and ATPase</fullName>
    </submittedName>
</protein>
<dbReference type="AlphaFoldDB" id="A0A7J8BVY9"/>
<dbReference type="GO" id="GO:0000184">
    <property type="term" value="P:nuclear-transcribed mRNA catabolic process, nonsense-mediated decay"/>
    <property type="evidence" value="ECO:0007669"/>
    <property type="project" value="InterPro"/>
</dbReference>
<keyword evidence="4" id="KW-0378">Hydrolase</keyword>
<keyword evidence="5" id="KW-1185">Reference proteome</keyword>
<gene>
    <name evidence="4" type="ORF">HJG63_020320</name>
</gene>
<keyword evidence="1" id="KW-0863">Zinc-finger</keyword>
<dbReference type="GO" id="GO:0008270">
    <property type="term" value="F:zinc ion binding"/>
    <property type="evidence" value="ECO:0007669"/>
    <property type="project" value="UniProtKB-UniRule"/>
</dbReference>
<dbReference type="GO" id="GO:0003724">
    <property type="term" value="F:RNA helicase activity"/>
    <property type="evidence" value="ECO:0007669"/>
    <property type="project" value="InterPro"/>
</dbReference>
<keyword evidence="1" id="KW-0862">Zinc</keyword>
<dbReference type="InterPro" id="IPR018999">
    <property type="entry name" value="UPF1_CH/ZBD"/>
</dbReference>
<proteinExistence type="predicted"/>
<evidence type="ECO:0000259" key="3">
    <source>
        <dbReference type="PROSITE" id="PS51997"/>
    </source>
</evidence>
<dbReference type="GO" id="GO:0005737">
    <property type="term" value="C:cytoplasm"/>
    <property type="evidence" value="ECO:0007669"/>
    <property type="project" value="InterPro"/>
</dbReference>
<dbReference type="PROSITE" id="PS51997">
    <property type="entry name" value="UPF1_CH_RICH"/>
    <property type="match status" value="1"/>
</dbReference>
<feature type="region of interest" description="Disordered" evidence="2">
    <location>
        <begin position="39"/>
        <end position="68"/>
    </location>
</feature>
<sequence length="355" mass="38501">MSVEAYGPSSQTLTFLDTEETELLGADTQGSEFEFTDFTLPSQTQTPPGGPGGPGGGGPGGPVGAGAGVAAGQLDAQVGGPEGILQNGAVDDGVAKTSQLLAELNFEEDEEDTYYTKDLPVHACSYCGIHDPACVVYCNTSKKWFCNGRGNTSGSHIVNHLVRAKCKEVTLHKDGPLGETVLECYNCGCRNVFLLGFIPAKADSVVVLLCRQPCASQSSLKDINWDSSQWQPLIQDRCFLSWLVKIPSEQEQLRARQITAQQINKLEELWKENPSATLEDLEKPGVDEEPQHVLLRYEDALVTLTSQCSLPVRLILALTESLQMPAGRTGTHRHLPLARPLIYPIAVGFSIPFFW</sequence>
<keyword evidence="4" id="KW-0347">Helicase</keyword>
<keyword evidence="1" id="KW-0479">Metal-binding</keyword>
<organism evidence="4 5">
    <name type="scientific">Rousettus aegyptiacus</name>
    <name type="common">Egyptian fruit bat</name>
    <name type="synonym">Pteropus aegyptiacus</name>
    <dbReference type="NCBI Taxonomy" id="9407"/>
    <lineage>
        <taxon>Eukaryota</taxon>
        <taxon>Metazoa</taxon>
        <taxon>Chordata</taxon>
        <taxon>Craniata</taxon>
        <taxon>Vertebrata</taxon>
        <taxon>Euteleostomi</taxon>
        <taxon>Mammalia</taxon>
        <taxon>Eutheria</taxon>
        <taxon>Laurasiatheria</taxon>
        <taxon>Chiroptera</taxon>
        <taxon>Yinpterochiroptera</taxon>
        <taxon>Pteropodoidea</taxon>
        <taxon>Pteropodidae</taxon>
        <taxon>Rousettinae</taxon>
        <taxon>Rousettus</taxon>
    </lineage>
</organism>
<name>A0A7J8BVY9_ROUAE</name>
<comment type="caution">
    <text evidence="4">The sequence shown here is derived from an EMBL/GenBank/DDBJ whole genome shotgun (WGS) entry which is preliminary data.</text>
</comment>
<feature type="region of interest" description="C3H" evidence="1">
    <location>
        <begin position="124"/>
        <end position="156"/>
    </location>
</feature>
<accession>A0A7J8BVY9</accession>
<dbReference type="GO" id="GO:0003723">
    <property type="term" value="F:RNA binding"/>
    <property type="evidence" value="ECO:0007669"/>
    <property type="project" value="InterPro"/>
</dbReference>
<keyword evidence="4" id="KW-0067">ATP-binding</keyword>
<evidence type="ECO:0000313" key="5">
    <source>
        <dbReference type="Proteomes" id="UP000593571"/>
    </source>
</evidence>
<reference evidence="4 5" key="1">
    <citation type="journal article" date="2020" name="Nature">
        <title>Six reference-quality genomes reveal evolution of bat adaptations.</title>
        <authorList>
            <person name="Jebb D."/>
            <person name="Huang Z."/>
            <person name="Pippel M."/>
            <person name="Hughes G.M."/>
            <person name="Lavrichenko K."/>
            <person name="Devanna P."/>
            <person name="Winkler S."/>
            <person name="Jermiin L.S."/>
            <person name="Skirmuntt E.C."/>
            <person name="Katzourakis A."/>
            <person name="Burkitt-Gray L."/>
            <person name="Ray D.A."/>
            <person name="Sullivan K.A.M."/>
            <person name="Roscito J.G."/>
            <person name="Kirilenko B.M."/>
            <person name="Davalos L.M."/>
            <person name="Corthals A.P."/>
            <person name="Power M.L."/>
            <person name="Jones G."/>
            <person name="Ransome R.D."/>
            <person name="Dechmann D.K.N."/>
            <person name="Locatelli A.G."/>
            <person name="Puechmaille S.J."/>
            <person name="Fedrigo O."/>
            <person name="Jarvis E.D."/>
            <person name="Hiller M."/>
            <person name="Vernes S.C."/>
            <person name="Myers E.W."/>
            <person name="Teeling E.C."/>
        </authorList>
    </citation>
    <scope>NUCLEOTIDE SEQUENCE [LARGE SCALE GENOMIC DNA]</scope>
    <source>
        <strain evidence="4">MRouAeg1</strain>
        <tissue evidence="4">Muscle</tissue>
    </source>
</reference>